<gene>
    <name evidence="2" type="ORF">G6321_00027845</name>
    <name evidence="1" type="ORF">G6321_40390</name>
</gene>
<organism evidence="1">
    <name type="scientific">Bradyrhizobium barranii subsp. barranii</name>
    <dbReference type="NCBI Taxonomy" id="2823807"/>
    <lineage>
        <taxon>Bacteria</taxon>
        <taxon>Pseudomonadati</taxon>
        <taxon>Pseudomonadota</taxon>
        <taxon>Alphaproteobacteria</taxon>
        <taxon>Hyphomicrobiales</taxon>
        <taxon>Nitrobacteraceae</taxon>
        <taxon>Bradyrhizobium</taxon>
        <taxon>Bradyrhizobium barranii</taxon>
    </lineage>
</organism>
<reference evidence="1" key="2">
    <citation type="submission" date="2020-06" db="EMBL/GenBank/DDBJ databases">
        <title>Whole Genome Sequence of Bradyrhizobium sp. Strain 323S2.</title>
        <authorList>
            <person name="Bromfield E.S.P."/>
        </authorList>
    </citation>
    <scope>NUCLEOTIDE SEQUENCE [LARGE SCALE GENOMIC DNA]</scope>
    <source>
        <strain evidence="1">323S2</strain>
    </source>
</reference>
<evidence type="ECO:0000313" key="1">
    <source>
        <dbReference type="EMBL" id="NYY94433.1"/>
    </source>
</evidence>
<protein>
    <submittedName>
        <fullName evidence="1">Uncharacterized protein</fullName>
    </submittedName>
</protein>
<dbReference type="EMBL" id="JACBFH010000001">
    <property type="protein sequence ID" value="NYY94433.1"/>
    <property type="molecule type" value="Genomic_DNA"/>
</dbReference>
<dbReference type="AlphaFoldDB" id="A0A7Z0QH80"/>
<accession>A0A7Z0QH80</accession>
<proteinExistence type="predicted"/>
<reference evidence="2 3" key="1">
    <citation type="journal article" date="2017" name="Syst. Appl. Microbiol.">
        <title>Soybeans inoculated with root zone soils of Canadian native legumes harbour diverse and novel Bradyrhizobium spp. that possess agricultural potential.</title>
        <authorList>
            <person name="Bromfield E.S.P."/>
            <person name="Cloutier S."/>
            <person name="Tambong J.T."/>
            <person name="Tran Thi T.V."/>
        </authorList>
    </citation>
    <scope>NUCLEOTIDE SEQUENCE [LARGE SCALE GENOMIC DNA]</scope>
    <source>
        <strain evidence="2 3">323S2</strain>
    </source>
</reference>
<dbReference type="RefSeq" id="WP_166352965.1">
    <property type="nucleotide sequence ID" value="NZ_CP088280.1"/>
</dbReference>
<name>A0A7Z0QH80_9BRAD</name>
<evidence type="ECO:0000313" key="2">
    <source>
        <dbReference type="EMBL" id="UGX98720.1"/>
    </source>
</evidence>
<reference evidence="2 3" key="3">
    <citation type="journal article" date="2022" name="Int. J. Syst. Evol. Microbiol.">
        <title>Strains of Bradyrhizobium barranii sp. nov. associated with legumes native to Canada are symbionts of soybeans and belong to different subspecies (subsp. barranii subsp. nov. and subsp. apii subsp. nov.) and symbiovars (sv. glycinearum and sv. septentrionale).</title>
        <authorList>
            <person name="Bromfield E.S.P."/>
            <person name="Cloutier S."/>
            <person name="Wasai-Hara S."/>
            <person name="Minamisawa K."/>
        </authorList>
    </citation>
    <scope>NUCLEOTIDE SEQUENCE [LARGE SCALE GENOMIC DNA]</scope>
    <source>
        <strain evidence="2 3">323S2</strain>
    </source>
</reference>
<evidence type="ECO:0000313" key="3">
    <source>
        <dbReference type="Proteomes" id="UP000564836"/>
    </source>
</evidence>
<sequence>MSDVPFPLLTAPGLKPQAAGGRVLNCYPEKLPETAGKPYGWFRVPGLSAFGTAPSGRFRGGLLVNNSFYGVFGTSVYSFNSAGGAGTVLPGTMPGSGIVFAARNNAANPDAVFVSPGDGAFWINGSGVVVAYPDVNIGQPNSVVFHKGFFVFTYGNGTTRTSNVNVTTINVLNSATAESKPDTLYRPVPLANGQLLLCGSTSLEVWGGANDSGYPFSYIATIGRGLVGPAAIAGSEDGFGKGIFLVGDDYRVSRLNGYDCVPISNSDIDTLIEREPVKSNIRVGVFNSRGHGFVVVQGAAWCWIFDTTLNTWHERRSYLQQYWRGLYPVQAFNKWLCGDSDGANLCEISAQVRKELGNPISMRIETGPFGSFPNAVRINAIELYLTKGASDATGHDPDETNVEIAISISRNGGQNWSNPRNVKIGRQAITNGRVRASIWGQAEVQGVRWRFEESAGVDFAFMGADMLGDKLR</sequence>
<dbReference type="Proteomes" id="UP000564836">
    <property type="component" value="Chromosome"/>
</dbReference>
<dbReference type="EMBL" id="CP088280">
    <property type="protein sequence ID" value="UGX98720.1"/>
    <property type="molecule type" value="Genomic_DNA"/>
</dbReference>